<comment type="caution">
    <text evidence="2">The sequence shown here is derived from an EMBL/GenBank/DDBJ whole genome shotgun (WGS) entry which is preliminary data.</text>
</comment>
<proteinExistence type="predicted"/>
<evidence type="ECO:0000313" key="3">
    <source>
        <dbReference type="Proteomes" id="UP000326396"/>
    </source>
</evidence>
<evidence type="ECO:0000256" key="1">
    <source>
        <dbReference type="ARBA" id="ARBA00004906"/>
    </source>
</evidence>
<dbReference type="InterPro" id="IPR011333">
    <property type="entry name" value="SKP1/BTB/POZ_sf"/>
</dbReference>
<reference evidence="2 3" key="1">
    <citation type="submission" date="2019-05" db="EMBL/GenBank/DDBJ databases">
        <title>Mikania micrantha, genome provides insights into the molecular mechanism of rapid growth.</title>
        <authorList>
            <person name="Liu B."/>
        </authorList>
    </citation>
    <scope>NUCLEOTIDE SEQUENCE [LARGE SCALE GENOMIC DNA]</scope>
    <source>
        <strain evidence="2">NLD-2019</strain>
        <tissue evidence="2">Leaf</tissue>
    </source>
</reference>
<dbReference type="EMBL" id="SZYD01000002">
    <property type="protein sequence ID" value="KAD7116640.1"/>
    <property type="molecule type" value="Genomic_DNA"/>
</dbReference>
<comment type="pathway">
    <text evidence="1">Protein modification; protein ubiquitination.</text>
</comment>
<name>A0A5N6PVR2_9ASTR</name>
<accession>A0A5N6PVR2</accession>
<protein>
    <submittedName>
        <fullName evidence="2">Uncharacterized protein</fullName>
    </submittedName>
</protein>
<dbReference type="AlphaFoldDB" id="A0A5N6PVR2"/>
<dbReference type="Gene3D" id="3.30.710.10">
    <property type="entry name" value="Potassium Channel Kv1.1, Chain A"/>
    <property type="match status" value="1"/>
</dbReference>
<gene>
    <name evidence="2" type="ORF">E3N88_03908</name>
</gene>
<evidence type="ECO:0000313" key="2">
    <source>
        <dbReference type="EMBL" id="KAD7116640.1"/>
    </source>
</evidence>
<keyword evidence="3" id="KW-1185">Reference proteome</keyword>
<dbReference type="Proteomes" id="UP000326396">
    <property type="component" value="Linkage Group LG10"/>
</dbReference>
<sequence>MGRRPNRQNQIQRCNYCSFEAKSLELQIEFVILKIAFGVLAQQSKKERILVNILQLGGEILVHVTFEILDKVCSVCYFNDHAISFEDSATNMSYEIDFMRNVLRDEPTSFRLACVAHHLDMKALLDSCINDLSMKTHNKELNEI</sequence>
<organism evidence="2 3">
    <name type="scientific">Mikania micrantha</name>
    <name type="common">bitter vine</name>
    <dbReference type="NCBI Taxonomy" id="192012"/>
    <lineage>
        <taxon>Eukaryota</taxon>
        <taxon>Viridiplantae</taxon>
        <taxon>Streptophyta</taxon>
        <taxon>Embryophyta</taxon>
        <taxon>Tracheophyta</taxon>
        <taxon>Spermatophyta</taxon>
        <taxon>Magnoliopsida</taxon>
        <taxon>eudicotyledons</taxon>
        <taxon>Gunneridae</taxon>
        <taxon>Pentapetalae</taxon>
        <taxon>asterids</taxon>
        <taxon>campanulids</taxon>
        <taxon>Asterales</taxon>
        <taxon>Asteraceae</taxon>
        <taxon>Asteroideae</taxon>
        <taxon>Heliantheae alliance</taxon>
        <taxon>Eupatorieae</taxon>
        <taxon>Mikania</taxon>
    </lineage>
</organism>